<dbReference type="Pfam" id="PF13625">
    <property type="entry name" value="Helicase_C_3"/>
    <property type="match status" value="1"/>
</dbReference>
<evidence type="ECO:0000256" key="1">
    <source>
        <dbReference type="SAM" id="MobiDB-lite"/>
    </source>
</evidence>
<dbReference type="InterPro" id="IPR032830">
    <property type="entry name" value="XPB/Ssl2_N"/>
</dbReference>
<protein>
    <recommendedName>
        <fullName evidence="2">Helicase XPB/Ssl2 N-terminal domain-containing protein</fullName>
    </recommendedName>
</protein>
<feature type="region of interest" description="Disordered" evidence="1">
    <location>
        <begin position="581"/>
        <end position="615"/>
    </location>
</feature>
<keyword evidence="4" id="KW-1185">Reference proteome</keyword>
<dbReference type="EMBL" id="CP063189">
    <property type="protein sequence ID" value="WCZ32071.1"/>
    <property type="molecule type" value="Genomic_DNA"/>
</dbReference>
<feature type="domain" description="Helicase XPB/Ssl2 N-terminal" evidence="2">
    <location>
        <begin position="440"/>
        <end position="550"/>
    </location>
</feature>
<evidence type="ECO:0000259" key="2">
    <source>
        <dbReference type="Pfam" id="PF13625"/>
    </source>
</evidence>
<evidence type="ECO:0000313" key="4">
    <source>
        <dbReference type="Proteomes" id="UP001220064"/>
    </source>
</evidence>
<organism evidence="3 4">
    <name type="scientific">Corynebacterium massiliense DSM 45435</name>
    <dbReference type="NCBI Taxonomy" id="1121364"/>
    <lineage>
        <taxon>Bacteria</taxon>
        <taxon>Bacillati</taxon>
        <taxon>Actinomycetota</taxon>
        <taxon>Actinomycetes</taxon>
        <taxon>Mycobacteriales</taxon>
        <taxon>Corynebacteriaceae</taxon>
        <taxon>Corynebacterium</taxon>
    </lineage>
</organism>
<gene>
    <name evidence="3" type="ORF">CMASS_03080</name>
</gene>
<feature type="region of interest" description="Disordered" evidence="1">
    <location>
        <begin position="200"/>
        <end position="223"/>
    </location>
</feature>
<proteinExistence type="predicted"/>
<sequence length="702" mass="74577">MTGSTPSPTATFRKWLAGLDDAALATIVRNRPDAAHPLPPGIDALATRLLLRQSVARALAECTAAELLAAERLAADGAELEPASPPPEDAQAIEGLTDKALAFPAGDKVYLASEVIPALPTGWSLLDQAAVSPEDLAQLDDSQRHILNTLLQAGGTGTTRDAAPDADPSRPIPQLLAAGLLQRVDSRTVRLPRAVRSALRGEDAAPIPTQPSGRAGQPGIDKKADEAGAAAGLEVVRLVGELIDAVGYSPIELLKDKSLGVRSVKQLAKSLNTTPTDAARLVGLGFAAGLLGRGEPKGFDGNFLGATTRGLDWQEAELSERWAVLIDAWLNSPWATWMSTRGIDPETNRPRLNGFRDRVLSVYRHTDGELAFPEFLEELRFRFPLFASSTAASTIENLHAEAERVGLIARGRATSVLIRAEDEDTSAVTAELTPATVDQFIVQADMTILAPGPLEPDIRKRLATIAELESPGLASVYRLSENSLRRGLDHGATAGELADFLREHAIGEVPQTVTYLLDDLTRRHGTLRSGAALCYVRSEDPALLADATRHLPQLRLIAPTVAVSTLRLSAVLDKLREQGFSPAAEDETGASIDARPEPATVPLPSPRARPDRGLDIDKVVRSIRDHDGDDADGSTDASPSLDLLHVAARGGRPVSITYADKNGTPRTITATPLSVNGGQADVLTGGQTVRFPLHRISAISLS</sequence>
<accession>A0ABY7U5X5</accession>
<name>A0ABY7U5X5_9CORY</name>
<dbReference type="RefSeq" id="WP_022862906.1">
    <property type="nucleotide sequence ID" value="NZ_ATVG01000004.1"/>
</dbReference>
<evidence type="ECO:0000313" key="3">
    <source>
        <dbReference type="EMBL" id="WCZ32071.1"/>
    </source>
</evidence>
<dbReference type="Proteomes" id="UP001220064">
    <property type="component" value="Chromosome"/>
</dbReference>
<reference evidence="3 4" key="1">
    <citation type="submission" date="2020-10" db="EMBL/GenBank/DDBJ databases">
        <title>Complete genome sequence of Corynebacterium massiliense DSM 45435, type strain of Corynebacterium massiliense.</title>
        <authorList>
            <person name="Busche T."/>
            <person name="Kalinowski J."/>
            <person name="Ruckert C."/>
        </authorList>
    </citation>
    <scope>NUCLEOTIDE SEQUENCE [LARGE SCALE GENOMIC DNA]</scope>
    <source>
        <strain evidence="3 4">DSM 45435</strain>
    </source>
</reference>